<dbReference type="InterPro" id="IPR037359">
    <property type="entry name" value="NST/OST"/>
</dbReference>
<evidence type="ECO:0000313" key="3">
    <source>
        <dbReference type="Proteomes" id="UP000783253"/>
    </source>
</evidence>
<keyword evidence="3" id="KW-1185">Reference proteome</keyword>
<accession>A0ABS7IW20</accession>
<reference evidence="2 3" key="1">
    <citation type="submission" date="2021-08" db="EMBL/GenBank/DDBJ databases">
        <title>Comparative Genomics Analysis of the Genus Qipengyuania Reveals Extensive Genetic Diversity and Metabolic Versatility, Including the Description of Fifteen Novel Species.</title>
        <authorList>
            <person name="Liu Y."/>
        </authorList>
    </citation>
    <scope>NUCLEOTIDE SEQUENCE [LARGE SCALE GENOMIC DNA]</scope>
    <source>
        <strain evidence="2 3">1NDH17</strain>
    </source>
</reference>
<gene>
    <name evidence="2" type="ORF">K3152_05525</name>
</gene>
<dbReference type="Gene3D" id="3.40.50.300">
    <property type="entry name" value="P-loop containing nucleotide triphosphate hydrolases"/>
    <property type="match status" value="1"/>
</dbReference>
<proteinExistence type="predicted"/>
<dbReference type="PANTHER" id="PTHR10605:SF56">
    <property type="entry name" value="BIFUNCTIONAL HEPARAN SULFATE N-DEACETYLASE_N-SULFOTRANSFERASE"/>
    <property type="match status" value="1"/>
</dbReference>
<dbReference type="EMBL" id="JAIGNK010000002">
    <property type="protein sequence ID" value="MBX7457698.1"/>
    <property type="molecule type" value="Genomic_DNA"/>
</dbReference>
<organism evidence="2 3">
    <name type="scientific">Qipengyuania polymorpha</name>
    <dbReference type="NCBI Taxonomy" id="2867234"/>
    <lineage>
        <taxon>Bacteria</taxon>
        <taxon>Pseudomonadati</taxon>
        <taxon>Pseudomonadota</taxon>
        <taxon>Alphaproteobacteria</taxon>
        <taxon>Sphingomonadales</taxon>
        <taxon>Erythrobacteraceae</taxon>
        <taxon>Qipengyuania</taxon>
    </lineage>
</organism>
<dbReference type="SUPFAM" id="SSF52540">
    <property type="entry name" value="P-loop containing nucleoside triphosphate hydrolases"/>
    <property type="match status" value="1"/>
</dbReference>
<dbReference type="InterPro" id="IPR027417">
    <property type="entry name" value="P-loop_NTPase"/>
</dbReference>
<protein>
    <submittedName>
        <fullName evidence="2">Sulfotransferase</fullName>
    </submittedName>
</protein>
<dbReference type="PANTHER" id="PTHR10605">
    <property type="entry name" value="HEPARAN SULFATE SULFOTRANSFERASE"/>
    <property type="match status" value="1"/>
</dbReference>
<sequence>MTNNRLPNLIIPGVMKGSTTSLAATLGKHPDVFVIPMKEPMFFAQRPESREKLNEMLSPDASSYDSVTAHKTNDYLEKEVFQTAFAPGEDTRWRVDASTMYMPSPDAVRLAREMVPDAKFIAVLRNPYNRAYSAYRYQQSRLREPAPTFADAIREEREGKRDGWVYGWRHLSTSLYAEQIERLFEVVPEEDRLVVLMEEIVGAGGLEPIYDFLGLDAHRIDLEFENETVLPRGRLKTLGAKLLNDARIGRAIRSVLPQSAIAPLRKVIGKLRGQVYKGGEKPGKIPAEDRALIAPEIEADIDRLEKILGRDLSVWRA</sequence>
<dbReference type="RefSeq" id="WP_221573138.1">
    <property type="nucleotide sequence ID" value="NZ_JAIGNK010000002.1"/>
</dbReference>
<comment type="caution">
    <text evidence="2">The sequence shown here is derived from an EMBL/GenBank/DDBJ whole genome shotgun (WGS) entry which is preliminary data.</text>
</comment>
<dbReference type="Pfam" id="PF13469">
    <property type="entry name" value="Sulfotransfer_3"/>
    <property type="match status" value="1"/>
</dbReference>
<keyword evidence="1" id="KW-0808">Transferase</keyword>
<dbReference type="Proteomes" id="UP000783253">
    <property type="component" value="Unassembled WGS sequence"/>
</dbReference>
<evidence type="ECO:0000313" key="2">
    <source>
        <dbReference type="EMBL" id="MBX7457698.1"/>
    </source>
</evidence>
<name>A0ABS7IW20_9SPHN</name>
<evidence type="ECO:0000256" key="1">
    <source>
        <dbReference type="ARBA" id="ARBA00022679"/>
    </source>
</evidence>